<protein>
    <recommendedName>
        <fullName evidence="4">Thermopsin</fullName>
    </recommendedName>
</protein>
<gene>
    <name evidence="2" type="ordered locus">Saci_1910</name>
</gene>
<accession>Q4J7L8</accession>
<keyword evidence="1" id="KW-0472">Membrane</keyword>
<reference evidence="2 3" key="1">
    <citation type="journal article" date="2005" name="J. Bacteriol.">
        <title>The genome of Sulfolobus acidocaldarius, a model organism of the Crenarchaeota.</title>
        <authorList>
            <person name="Chen L."/>
            <person name="Brugger K."/>
            <person name="Skovgaard M."/>
            <person name="Redder P."/>
            <person name="She Q."/>
            <person name="Torarinsson E."/>
            <person name="Greve B."/>
            <person name="Awayez M."/>
            <person name="Zibat A."/>
            <person name="Klenk H.-P."/>
            <person name="Garrett R.A."/>
        </authorList>
    </citation>
    <scope>NUCLEOTIDE SEQUENCE [LARGE SCALE GENOMIC DNA]</scope>
    <source>
        <strain evidence="3">ATCC 33909 / DSM 639 / JCM 8929 / NBRC 15157 / NCIMB 11770</strain>
    </source>
</reference>
<evidence type="ECO:0000313" key="3">
    <source>
        <dbReference type="Proteomes" id="UP000001018"/>
    </source>
</evidence>
<evidence type="ECO:0000256" key="1">
    <source>
        <dbReference type="SAM" id="Phobius"/>
    </source>
</evidence>
<organism evidence="2 3">
    <name type="scientific">Sulfolobus acidocaldarius (strain ATCC 33909 / DSM 639 / JCM 8929 / NBRC 15157 / NCIMB 11770)</name>
    <dbReference type="NCBI Taxonomy" id="330779"/>
    <lineage>
        <taxon>Archaea</taxon>
        <taxon>Thermoproteota</taxon>
        <taxon>Thermoprotei</taxon>
        <taxon>Sulfolobales</taxon>
        <taxon>Sulfolobaceae</taxon>
        <taxon>Sulfolobus</taxon>
    </lineage>
</organism>
<name>Q4J7L8_SULAC</name>
<keyword evidence="1" id="KW-1133">Transmembrane helix</keyword>
<keyword evidence="3" id="KW-1185">Reference proteome</keyword>
<dbReference type="HOGENOM" id="CLU_074747_0_0_2"/>
<dbReference type="EMBL" id="CP000077">
    <property type="protein sequence ID" value="AAY81213.1"/>
    <property type="molecule type" value="Genomic_DNA"/>
</dbReference>
<feature type="transmembrane region" description="Helical" evidence="1">
    <location>
        <begin position="305"/>
        <end position="325"/>
    </location>
</feature>
<proteinExistence type="predicted"/>
<evidence type="ECO:0000313" key="2">
    <source>
        <dbReference type="EMBL" id="AAY81213.1"/>
    </source>
</evidence>
<keyword evidence="1" id="KW-0812">Transmembrane</keyword>
<dbReference type="eggNOG" id="arCOG07246">
    <property type="taxonomic scope" value="Archaea"/>
</dbReference>
<dbReference type="Proteomes" id="UP000001018">
    <property type="component" value="Chromosome"/>
</dbReference>
<dbReference type="PATRIC" id="fig|330779.12.peg.1869"/>
<dbReference type="GeneID" id="14552412"/>
<sequence length="330" mass="36912">MRSVIILLMLFLLLMLIPTYTNSLMVQLSYPNSVYLGQNIEIKFSVLETKINSINFPNISTGVKLIKNGNLLTYQGFVANYILFPVNFSISNEMIVSFVGICNLSRISGIVFYGQNFTPPLPDYKSNTSILTVALNGYLWQNMNNSWDLIGPIPGPSGNYIGDTLIINKPVNYTVVLTDDNGKAELSRVFINGSEYYVGIKTNFPWNITYVGFRLDNATVRPLEFSVIAPFSDEPYVVFVNNHQYYSGYTDNYGNGKFTLTVNSTSMTVNITFPKLKTFKVINVYGESPPQGSVGIKVEYPVEPMLIFGLAIAITAVAFTLDIIYRRKGK</sequence>
<dbReference type="KEGG" id="sai:Saci_1910"/>
<evidence type="ECO:0008006" key="4">
    <source>
        <dbReference type="Google" id="ProtNLM"/>
    </source>
</evidence>
<dbReference type="RefSeq" id="WP_011278715.1">
    <property type="nucleotide sequence ID" value="NC_007181.1"/>
</dbReference>
<dbReference type="AlphaFoldDB" id="Q4J7L8"/>